<comment type="caution">
    <text evidence="3">The sequence shown here is derived from an EMBL/GenBank/DDBJ whole genome shotgun (WGS) entry which is preliminary data.</text>
</comment>
<feature type="domain" description="Activator of Hsp90 ATPase homologue 1/2-like C-terminal" evidence="2">
    <location>
        <begin position="152"/>
        <end position="282"/>
    </location>
</feature>
<accession>A0A8J7PSL9</accession>
<reference evidence="3" key="1">
    <citation type="submission" date="2021-02" db="EMBL/GenBank/DDBJ databases">
        <title>Thiocyanate and organic carbon inputs drive convergent selection for specific autotrophic Afipia and Thiobacillus strains within complex microbiomes.</title>
        <authorList>
            <person name="Huddy R.J."/>
            <person name="Sachdeva R."/>
            <person name="Kadzinga F."/>
            <person name="Kantor R.S."/>
            <person name="Harrison S.T.L."/>
            <person name="Banfield J.F."/>
        </authorList>
    </citation>
    <scope>NUCLEOTIDE SEQUENCE</scope>
    <source>
        <strain evidence="3">SCN18_10_11_15_R4_P_38_20</strain>
    </source>
</reference>
<evidence type="ECO:0000313" key="4">
    <source>
        <dbReference type="Proteomes" id="UP000664414"/>
    </source>
</evidence>
<organism evidence="3 4">
    <name type="scientific">Candidatus Paracaedimonas acanthamoebae</name>
    <dbReference type="NCBI Taxonomy" id="244581"/>
    <lineage>
        <taxon>Bacteria</taxon>
        <taxon>Pseudomonadati</taxon>
        <taxon>Pseudomonadota</taxon>
        <taxon>Alphaproteobacteria</taxon>
        <taxon>Holosporales</taxon>
        <taxon>Caedimonadaceae</taxon>
        <taxon>Candidatus Paracaedimonas</taxon>
    </lineage>
</organism>
<evidence type="ECO:0000256" key="1">
    <source>
        <dbReference type="ARBA" id="ARBA00006817"/>
    </source>
</evidence>
<evidence type="ECO:0000313" key="3">
    <source>
        <dbReference type="EMBL" id="MBN9412959.1"/>
    </source>
</evidence>
<protein>
    <submittedName>
        <fullName evidence="3">SRPBCC domain-containing protein</fullName>
    </submittedName>
</protein>
<gene>
    <name evidence="3" type="ORF">J0H12_03410</name>
</gene>
<comment type="similarity">
    <text evidence="1">Belongs to the AHA1 family.</text>
</comment>
<proteinExistence type="inferred from homology"/>
<name>A0A8J7PSL9_9PROT</name>
<dbReference type="CDD" id="cd07814">
    <property type="entry name" value="SRPBCC_CalC_Aha1-like"/>
    <property type="match status" value="2"/>
</dbReference>
<dbReference type="EMBL" id="JAFKGL010000014">
    <property type="protein sequence ID" value="MBN9412959.1"/>
    <property type="molecule type" value="Genomic_DNA"/>
</dbReference>
<dbReference type="Pfam" id="PF08327">
    <property type="entry name" value="AHSA1"/>
    <property type="match status" value="2"/>
</dbReference>
<evidence type="ECO:0000259" key="2">
    <source>
        <dbReference type="Pfam" id="PF08327"/>
    </source>
</evidence>
<feature type="domain" description="Activator of Hsp90 ATPase homologue 1/2-like C-terminal" evidence="2">
    <location>
        <begin position="14"/>
        <end position="139"/>
    </location>
</feature>
<dbReference type="AlphaFoldDB" id="A0A8J7PSL9"/>
<dbReference type="SUPFAM" id="SSF55961">
    <property type="entry name" value="Bet v1-like"/>
    <property type="match status" value="2"/>
</dbReference>
<dbReference type="Proteomes" id="UP000664414">
    <property type="component" value="Unassembled WGS sequence"/>
</dbReference>
<dbReference type="InterPro" id="IPR013538">
    <property type="entry name" value="ASHA1/2-like_C"/>
</dbReference>
<dbReference type="InterPro" id="IPR023393">
    <property type="entry name" value="START-like_dom_sf"/>
</dbReference>
<sequence length="290" mass="33768">MTQQPLVLKRLISATCQEVFVAWSKPEIMKQWLFPLRSGWKATAVNDFKVGGYYQQDMIAEDGTLYSHTGIYKEIIPNQKIVFTWNSDSVKDTLVTIQLRAINNQTEITLTHDLLPNEEQYENHQGGWKECINHLEQFLLRESYHCTVTYQVSPEKVYQSLTKAEGLKNWWTQDCKISLAEIGSKSTFRFGSTYKAMEIKELIPNEKIDWKCVEHSYSDQNFTKSDEWVDTEIVFYLTKGLNGNTTELNFIHKGLTKELECFDLCQKGWNYFLKESLKAYLETGKGKPYC</sequence>
<dbReference type="Gene3D" id="3.30.530.20">
    <property type="match status" value="2"/>
</dbReference>